<dbReference type="AlphaFoldDB" id="A0A0F6MRS0"/>
<dbReference type="EMBL" id="AGDY01000003">
    <property type="protein sequence ID" value="EMB24267.1"/>
    <property type="molecule type" value="Genomic_DNA"/>
</dbReference>
<protein>
    <recommendedName>
        <fullName evidence="2">Lipoprotein</fullName>
    </recommendedName>
</protein>
<name>A0A0F6MRS0_TREDN</name>
<dbReference type="PROSITE" id="PS51257">
    <property type="entry name" value="PROKAR_LIPOPROTEIN"/>
    <property type="match status" value="1"/>
</dbReference>
<evidence type="ECO:0000313" key="1">
    <source>
        <dbReference type="EMBL" id="EMB24267.1"/>
    </source>
</evidence>
<dbReference type="PATRIC" id="fig|999434.4.peg.364"/>
<comment type="caution">
    <text evidence="1">The sequence shown here is derived from an EMBL/GenBank/DDBJ whole genome shotgun (WGS) entry which is preliminary data.</text>
</comment>
<dbReference type="HOGENOM" id="CLU_1980614_0_0_12"/>
<reference evidence="1" key="1">
    <citation type="submission" date="2012-01" db="EMBL/GenBank/DDBJ databases">
        <title>The Genome Sequence of Treponema denticola OTK.</title>
        <authorList>
            <consortium name="The Broad Institute Genome Sequencing Platform"/>
            <person name="Earl A."/>
            <person name="Ward D."/>
            <person name="Feldgarden M."/>
            <person name="Gevers D."/>
            <person name="Blanton J.M."/>
            <person name="Fenno C.J."/>
            <person name="Baranova O.V."/>
            <person name="Mathney J."/>
            <person name="Dewhirst F.E."/>
            <person name="Izard J."/>
            <person name="Young S.K."/>
            <person name="Zeng Q."/>
            <person name="Gargeya S."/>
            <person name="Fitzgerald M."/>
            <person name="Haas B."/>
            <person name="Abouelleil A."/>
            <person name="Alvarado L."/>
            <person name="Arachchi H.M."/>
            <person name="Berlin A."/>
            <person name="Chapman S.B."/>
            <person name="Gearin G."/>
            <person name="Goldberg J."/>
            <person name="Griggs A."/>
            <person name="Gujja S."/>
            <person name="Hansen M."/>
            <person name="Heiman D."/>
            <person name="Howarth C."/>
            <person name="Larimer J."/>
            <person name="Lui A."/>
            <person name="MacDonald P.J.P."/>
            <person name="McCowen C."/>
            <person name="Montmayeur A."/>
            <person name="Murphy C."/>
            <person name="Neiman D."/>
            <person name="Pearson M."/>
            <person name="Priest M."/>
            <person name="Roberts A."/>
            <person name="Saif S."/>
            <person name="Shea T."/>
            <person name="Sisk P."/>
            <person name="Stolte C."/>
            <person name="Sykes S."/>
            <person name="Wortman J."/>
            <person name="Nusbaum C."/>
            <person name="Birren B."/>
        </authorList>
    </citation>
    <scope>NUCLEOTIDE SEQUENCE [LARGE SCALE GENOMIC DNA]</scope>
    <source>
        <strain evidence="1">OTK</strain>
    </source>
</reference>
<dbReference type="Proteomes" id="UP000011701">
    <property type="component" value="Chromosome"/>
</dbReference>
<organism evidence="1">
    <name type="scientific">Treponema denticola OTK</name>
    <dbReference type="NCBI Taxonomy" id="999434"/>
    <lineage>
        <taxon>Bacteria</taxon>
        <taxon>Pseudomonadati</taxon>
        <taxon>Spirochaetota</taxon>
        <taxon>Spirochaetia</taxon>
        <taxon>Spirochaetales</taxon>
        <taxon>Treponemataceae</taxon>
        <taxon>Treponema</taxon>
    </lineage>
</organism>
<evidence type="ECO:0008006" key="2">
    <source>
        <dbReference type="Google" id="ProtNLM"/>
    </source>
</evidence>
<sequence length="126" mass="13637">MKQKKIVSMIGMLVVLIGTVFMMTGCPQANTSKTVKPFAVLKSEDGTAILTINTFDKTTNKGTYTLEKGGQTGKGNFEVVNDGGTFKAKITNATFAGIPQFDQTIPFVDKKLNIFGIGTFDFKDIL</sequence>
<proteinExistence type="predicted"/>
<accession>A0A0F6MRS0</accession>
<gene>
    <name evidence="1" type="ORF">HMPREF9723_00346</name>
</gene>
<dbReference type="RefSeq" id="WP_002690508.1">
    <property type="nucleotide sequence ID" value="NZ_CM001797.1"/>
</dbReference>